<name>A0AAE1GM17_PETCI</name>
<accession>A0AAE1GM17</accession>
<feature type="compositionally biased region" description="Low complexity" evidence="1">
    <location>
        <begin position="140"/>
        <end position="151"/>
    </location>
</feature>
<evidence type="ECO:0000313" key="3">
    <source>
        <dbReference type="Proteomes" id="UP001286313"/>
    </source>
</evidence>
<proteinExistence type="predicted"/>
<feature type="region of interest" description="Disordered" evidence="1">
    <location>
        <begin position="140"/>
        <end position="207"/>
    </location>
</feature>
<evidence type="ECO:0000313" key="2">
    <source>
        <dbReference type="EMBL" id="KAK3894380.1"/>
    </source>
</evidence>
<keyword evidence="3" id="KW-1185">Reference proteome</keyword>
<reference evidence="2" key="1">
    <citation type="submission" date="2023-10" db="EMBL/GenBank/DDBJ databases">
        <title>Genome assemblies of two species of porcelain crab, Petrolisthes cinctipes and Petrolisthes manimaculis (Anomura: Porcellanidae).</title>
        <authorList>
            <person name="Angst P."/>
        </authorList>
    </citation>
    <scope>NUCLEOTIDE SEQUENCE</scope>
    <source>
        <strain evidence="2">PB745_01</strain>
        <tissue evidence="2">Gill</tissue>
    </source>
</reference>
<comment type="caution">
    <text evidence="2">The sequence shown here is derived from an EMBL/GenBank/DDBJ whole genome shotgun (WGS) entry which is preliminary data.</text>
</comment>
<gene>
    <name evidence="2" type="ORF">Pcinc_001841</name>
</gene>
<dbReference type="Proteomes" id="UP001286313">
    <property type="component" value="Unassembled WGS sequence"/>
</dbReference>
<dbReference type="EMBL" id="JAWQEG010000113">
    <property type="protein sequence ID" value="KAK3894380.1"/>
    <property type="molecule type" value="Genomic_DNA"/>
</dbReference>
<protein>
    <submittedName>
        <fullName evidence="2">Uncharacterized protein</fullName>
    </submittedName>
</protein>
<feature type="compositionally biased region" description="Low complexity" evidence="1">
    <location>
        <begin position="165"/>
        <end position="180"/>
    </location>
</feature>
<organism evidence="2 3">
    <name type="scientific">Petrolisthes cinctipes</name>
    <name type="common">Flat porcelain crab</name>
    <dbReference type="NCBI Taxonomy" id="88211"/>
    <lineage>
        <taxon>Eukaryota</taxon>
        <taxon>Metazoa</taxon>
        <taxon>Ecdysozoa</taxon>
        <taxon>Arthropoda</taxon>
        <taxon>Crustacea</taxon>
        <taxon>Multicrustacea</taxon>
        <taxon>Malacostraca</taxon>
        <taxon>Eumalacostraca</taxon>
        <taxon>Eucarida</taxon>
        <taxon>Decapoda</taxon>
        <taxon>Pleocyemata</taxon>
        <taxon>Anomura</taxon>
        <taxon>Galatheoidea</taxon>
        <taxon>Porcellanidae</taxon>
        <taxon>Petrolisthes</taxon>
    </lineage>
</organism>
<dbReference type="AlphaFoldDB" id="A0AAE1GM17"/>
<sequence length="207" mass="22178">MWGQVSLFEPGVRRGQTGVTEGQPHSACTFGQRGCTALRNTWLGVCSQGSATSRDAAVHNTMQMGDEPLLSVPPNLCLVMASERTDVVRCLGATTGHQLRACPQAHCGWAELFSGSQAWCTRLSTRTLYAYFRLLTSGTRPGAAVTPTVTPRPHHPPTNPPTHTYPPAAHTSTIPHLIQPTHPPTHLPPTPTPSHPPTQLPAAHTPT</sequence>
<feature type="compositionally biased region" description="Pro residues" evidence="1">
    <location>
        <begin position="181"/>
        <end position="199"/>
    </location>
</feature>
<evidence type="ECO:0000256" key="1">
    <source>
        <dbReference type="SAM" id="MobiDB-lite"/>
    </source>
</evidence>